<comment type="similarity">
    <text evidence="1">Belongs to the peptidase A1 family.</text>
</comment>
<dbReference type="InterPro" id="IPR001461">
    <property type="entry name" value="Aspartic_peptidase_A1"/>
</dbReference>
<evidence type="ECO:0000313" key="7">
    <source>
        <dbReference type="EMBL" id="OMJ84007.1"/>
    </source>
</evidence>
<dbReference type="PROSITE" id="PS51767">
    <property type="entry name" value="PEPTIDASE_A1"/>
    <property type="match status" value="1"/>
</dbReference>
<dbReference type="InterPro" id="IPR021109">
    <property type="entry name" value="Peptidase_aspartic_dom_sf"/>
</dbReference>
<evidence type="ECO:0000313" key="8">
    <source>
        <dbReference type="Proteomes" id="UP000187209"/>
    </source>
</evidence>
<keyword evidence="8" id="KW-1185">Reference proteome</keyword>
<evidence type="ECO:0000259" key="6">
    <source>
        <dbReference type="PROSITE" id="PS51767"/>
    </source>
</evidence>
<evidence type="ECO:0000256" key="2">
    <source>
        <dbReference type="ARBA" id="ARBA00022670"/>
    </source>
</evidence>
<dbReference type="EMBL" id="MPUH01000283">
    <property type="protein sequence ID" value="OMJ84007.1"/>
    <property type="molecule type" value="Genomic_DNA"/>
</dbReference>
<name>A0A1R2C4T6_9CILI</name>
<proteinExistence type="inferred from homology"/>
<protein>
    <recommendedName>
        <fullName evidence="6">Peptidase A1 domain-containing protein</fullName>
    </recommendedName>
</protein>
<dbReference type="Pfam" id="PF00026">
    <property type="entry name" value="Asp"/>
    <property type="match status" value="1"/>
</dbReference>
<keyword evidence="5" id="KW-0812">Transmembrane</keyword>
<feature type="domain" description="Peptidase A1" evidence="6">
    <location>
        <begin position="13"/>
        <end position="301"/>
    </location>
</feature>
<keyword evidence="5" id="KW-1133">Transmembrane helix</keyword>
<dbReference type="InterPro" id="IPR033121">
    <property type="entry name" value="PEPTIDASE_A1"/>
</dbReference>
<reference evidence="7 8" key="1">
    <citation type="submission" date="2016-11" db="EMBL/GenBank/DDBJ databases">
        <title>The macronuclear genome of Stentor coeruleus: a giant cell with tiny introns.</title>
        <authorList>
            <person name="Slabodnick M."/>
            <person name="Ruby J.G."/>
            <person name="Reiff S.B."/>
            <person name="Swart E.C."/>
            <person name="Gosai S."/>
            <person name="Prabakaran S."/>
            <person name="Witkowska E."/>
            <person name="Larue G.E."/>
            <person name="Fisher S."/>
            <person name="Freeman R.M."/>
            <person name="Gunawardena J."/>
            <person name="Chu W."/>
            <person name="Stover N.A."/>
            <person name="Gregory B.D."/>
            <person name="Nowacki M."/>
            <person name="Derisi J."/>
            <person name="Roy S.W."/>
            <person name="Marshall W.F."/>
            <person name="Sood P."/>
        </authorList>
    </citation>
    <scope>NUCLEOTIDE SEQUENCE [LARGE SCALE GENOMIC DNA]</scope>
    <source>
        <strain evidence="7">WM001</strain>
    </source>
</reference>
<evidence type="ECO:0000256" key="1">
    <source>
        <dbReference type="ARBA" id="ARBA00007447"/>
    </source>
</evidence>
<feature type="transmembrane region" description="Helical" evidence="5">
    <location>
        <begin position="324"/>
        <end position="347"/>
    </location>
</feature>
<keyword evidence="3" id="KW-0064">Aspartyl protease</keyword>
<dbReference type="GO" id="GO:0004190">
    <property type="term" value="F:aspartic-type endopeptidase activity"/>
    <property type="evidence" value="ECO:0007669"/>
    <property type="project" value="UniProtKB-KW"/>
</dbReference>
<dbReference type="SUPFAM" id="SSF50630">
    <property type="entry name" value="Acid proteases"/>
    <property type="match status" value="1"/>
</dbReference>
<sequence length="383" mass="43526">MLHLIIYFLVQSEAANISFAISDFSNARILLGTPSQELYLSLSFSDNLTTIYPKFAYNESSTFLIENQNNQTFFFQDYLYLDDFEEKILLSNLQYLEKNEEIQNDGILGLNINTSLFLSNIINSSIISQNTFSFYLNQDGTGELKIGDLSLLEDNTDIIYENYYSFKGIPSFDIGGMVLGTTVIISEFPAHLNPESEYIIGPQASVNKIFSSISSKFACSISDYQYLLCPCSEIDNYPDLSISLNYLSLTVDHRLLFSEITENDCKFLMTYYEDSAWALGRPVLVAYSTIFDPQNSQIGFLENQVFPEEEENSEEKPFINSDELIMMVYVIIGCIIIFLAARGIYLLSGWLSSRGQTESEEQAPLLEDYDAIEIAKFRASRNK</sequence>
<dbReference type="GO" id="GO:0006508">
    <property type="term" value="P:proteolysis"/>
    <property type="evidence" value="ECO:0007669"/>
    <property type="project" value="UniProtKB-KW"/>
</dbReference>
<comment type="caution">
    <text evidence="7">The sequence shown here is derived from an EMBL/GenBank/DDBJ whole genome shotgun (WGS) entry which is preliminary data.</text>
</comment>
<dbReference type="PANTHER" id="PTHR47966:SF51">
    <property type="entry name" value="BETA-SITE APP-CLEAVING ENZYME, ISOFORM A-RELATED"/>
    <property type="match status" value="1"/>
</dbReference>
<evidence type="ECO:0000256" key="4">
    <source>
        <dbReference type="ARBA" id="ARBA00022801"/>
    </source>
</evidence>
<accession>A0A1R2C4T6</accession>
<dbReference type="Gene3D" id="2.40.70.10">
    <property type="entry name" value="Acid Proteases"/>
    <property type="match status" value="2"/>
</dbReference>
<keyword evidence="5" id="KW-0472">Membrane</keyword>
<dbReference type="Proteomes" id="UP000187209">
    <property type="component" value="Unassembled WGS sequence"/>
</dbReference>
<keyword evidence="2" id="KW-0645">Protease</keyword>
<keyword evidence="4" id="KW-0378">Hydrolase</keyword>
<dbReference type="PANTHER" id="PTHR47966">
    <property type="entry name" value="BETA-SITE APP-CLEAVING ENZYME, ISOFORM A-RELATED"/>
    <property type="match status" value="1"/>
</dbReference>
<evidence type="ECO:0000256" key="3">
    <source>
        <dbReference type="ARBA" id="ARBA00022750"/>
    </source>
</evidence>
<gene>
    <name evidence="7" type="ORF">SteCoe_14929</name>
</gene>
<evidence type="ECO:0000256" key="5">
    <source>
        <dbReference type="SAM" id="Phobius"/>
    </source>
</evidence>
<organism evidence="7 8">
    <name type="scientific">Stentor coeruleus</name>
    <dbReference type="NCBI Taxonomy" id="5963"/>
    <lineage>
        <taxon>Eukaryota</taxon>
        <taxon>Sar</taxon>
        <taxon>Alveolata</taxon>
        <taxon>Ciliophora</taxon>
        <taxon>Postciliodesmatophora</taxon>
        <taxon>Heterotrichea</taxon>
        <taxon>Heterotrichida</taxon>
        <taxon>Stentoridae</taxon>
        <taxon>Stentor</taxon>
    </lineage>
</organism>
<dbReference type="AlphaFoldDB" id="A0A1R2C4T6"/>